<dbReference type="AlphaFoldDB" id="A0A8T1KCD8"/>
<name>A0A8T1KCD8_9STRA</name>
<comment type="caution">
    <text evidence="1">The sequence shown here is derived from an EMBL/GenBank/DDBJ whole genome shotgun (WGS) entry which is preliminary data.</text>
</comment>
<evidence type="ECO:0000313" key="3">
    <source>
        <dbReference type="Proteomes" id="UP000774804"/>
    </source>
</evidence>
<gene>
    <name evidence="1" type="ORF">PC115_g14030</name>
    <name evidence="2" type="ORF">PC117_g16285</name>
</gene>
<dbReference type="Proteomes" id="UP000736787">
    <property type="component" value="Unassembled WGS sequence"/>
</dbReference>
<dbReference type="Proteomes" id="UP000774804">
    <property type="component" value="Unassembled WGS sequence"/>
</dbReference>
<evidence type="ECO:0000313" key="2">
    <source>
        <dbReference type="EMBL" id="KAG2921299.1"/>
    </source>
</evidence>
<dbReference type="EMBL" id="RCMI01000519">
    <property type="protein sequence ID" value="KAG2907230.1"/>
    <property type="molecule type" value="Genomic_DNA"/>
</dbReference>
<sequence>MQSVTKLSSLSGASDTLCASGLRAWDFGYSYTHVLDTFAGQITNLHLLAIPLFVNKIAKALFGALKRLLDAISVKWRNKLLIIINTVVLRPKKH</sequence>
<accession>A0A8T1KCD8</accession>
<protein>
    <submittedName>
        <fullName evidence="1">Uncharacterized protein</fullName>
    </submittedName>
</protein>
<dbReference type="EMBL" id="RCMK01000571">
    <property type="protein sequence ID" value="KAG2921299.1"/>
    <property type="molecule type" value="Genomic_DNA"/>
</dbReference>
<reference evidence="1" key="1">
    <citation type="submission" date="2018-10" db="EMBL/GenBank/DDBJ databases">
        <title>Effector identification in a new, highly contiguous assembly of the strawberry crown rot pathogen Phytophthora cactorum.</title>
        <authorList>
            <person name="Armitage A.D."/>
            <person name="Nellist C.F."/>
            <person name="Bates H."/>
            <person name="Vickerstaff R.J."/>
            <person name="Harrison R.J."/>
        </authorList>
    </citation>
    <scope>NUCLEOTIDE SEQUENCE</scope>
    <source>
        <strain evidence="1">4032</strain>
        <strain evidence="2">4040</strain>
    </source>
</reference>
<evidence type="ECO:0000313" key="1">
    <source>
        <dbReference type="EMBL" id="KAG2907230.1"/>
    </source>
</evidence>
<proteinExistence type="predicted"/>
<organism evidence="1 3">
    <name type="scientific">Phytophthora cactorum</name>
    <dbReference type="NCBI Taxonomy" id="29920"/>
    <lineage>
        <taxon>Eukaryota</taxon>
        <taxon>Sar</taxon>
        <taxon>Stramenopiles</taxon>
        <taxon>Oomycota</taxon>
        <taxon>Peronosporomycetes</taxon>
        <taxon>Peronosporales</taxon>
        <taxon>Peronosporaceae</taxon>
        <taxon>Phytophthora</taxon>
    </lineage>
</organism>